<gene>
    <name evidence="1" type="ORF">C5N92_06945</name>
</gene>
<comment type="caution">
    <text evidence="1">The sequence shown here is derived from an EMBL/GenBank/DDBJ whole genome shotgun (WGS) entry which is preliminary data.</text>
</comment>
<proteinExistence type="predicted"/>
<dbReference type="AlphaFoldDB" id="A0A328BW32"/>
<dbReference type="Proteomes" id="UP000248689">
    <property type="component" value="Unassembled WGS sequence"/>
</dbReference>
<evidence type="ECO:0000313" key="2">
    <source>
        <dbReference type="Proteomes" id="UP000248689"/>
    </source>
</evidence>
<protein>
    <submittedName>
        <fullName evidence="1">Uncharacterized protein</fullName>
    </submittedName>
</protein>
<organism evidence="1 2">
    <name type="scientific">Glaesserella australis</name>
    <dbReference type="NCBI Taxonomy" id="2094024"/>
    <lineage>
        <taxon>Bacteria</taxon>
        <taxon>Pseudomonadati</taxon>
        <taxon>Pseudomonadota</taxon>
        <taxon>Gammaproteobacteria</taxon>
        <taxon>Pasteurellales</taxon>
        <taxon>Pasteurellaceae</taxon>
        <taxon>Glaesserella</taxon>
    </lineage>
</organism>
<dbReference type="EMBL" id="PTPX01000014">
    <property type="protein sequence ID" value="RAL18446.1"/>
    <property type="molecule type" value="Genomic_DNA"/>
</dbReference>
<dbReference type="RefSeq" id="WP_111750128.1">
    <property type="nucleotide sequence ID" value="NZ_PTPX01000014.1"/>
</dbReference>
<keyword evidence="2" id="KW-1185">Reference proteome</keyword>
<dbReference type="OrthoDB" id="9963549at2"/>
<evidence type="ECO:0000313" key="1">
    <source>
        <dbReference type="EMBL" id="RAL18446.1"/>
    </source>
</evidence>
<name>A0A328BW32_9PAST</name>
<sequence>MDKKSILKLFEEHADSTCNDDSDKVQIINYGGNVVVQSGDYATATTGCSINANQGLTDDDKQRVHDLIHSLEQKNQNQNF</sequence>
<accession>A0A328BW32</accession>
<reference evidence="2" key="1">
    <citation type="submission" date="2018-02" db="EMBL/GenBank/DDBJ databases">
        <title>Glaesserella australis sp. nov., isolated from the lungs of pigs.</title>
        <authorList>
            <person name="Turni C."/>
            <person name="Christensen H."/>
        </authorList>
    </citation>
    <scope>NUCLEOTIDE SEQUENCE [LARGE SCALE GENOMIC DNA]</scope>
    <source>
        <strain evidence="2">HS4635</strain>
    </source>
</reference>